<feature type="compositionally biased region" description="Basic residues" evidence="1">
    <location>
        <begin position="40"/>
        <end position="50"/>
    </location>
</feature>
<organism evidence="2">
    <name type="scientific">Brassica napus</name>
    <name type="common">Rape</name>
    <dbReference type="NCBI Taxonomy" id="3708"/>
    <lineage>
        <taxon>Eukaryota</taxon>
        <taxon>Viridiplantae</taxon>
        <taxon>Streptophyta</taxon>
        <taxon>Embryophyta</taxon>
        <taxon>Tracheophyta</taxon>
        <taxon>Spermatophyta</taxon>
        <taxon>Magnoliopsida</taxon>
        <taxon>eudicotyledons</taxon>
        <taxon>Gunneridae</taxon>
        <taxon>Pentapetalae</taxon>
        <taxon>rosids</taxon>
        <taxon>malvids</taxon>
        <taxon>Brassicales</taxon>
        <taxon>Brassicaceae</taxon>
        <taxon>Brassiceae</taxon>
        <taxon>Brassica</taxon>
    </lineage>
</organism>
<proteinExistence type="predicted"/>
<sequence length="455" mass="49857">VLKGKRTEGLNENSFGVLPSGCFWPRLPARRSSKDADPKGKKKNSRNGKYVHHEGEDLQGAHNYAINSDQGRTMGNTWTRNQGYDENTFCEFHQSQGHSTTNCKVLGARLAAKLLAGDLSEVTSVKDLILDSDWPTKTDRNLPAEKSPQRNHPGDKRGRRPDDKGNDNNRRRVNMIIGGSQYCSDTVSAIKVYQRKAKSSANWPTWSPPRDGQSCSITFTEEEAGGIDQPHCHPLVIDLVIRDLEVGRVLVDTGSTVNVIFRDTLKGMSIELGEVIPTSKPLTGFSGEVSMTLGSIQLPVMAKEITKIVEFAVVEFMGTPWLNAIYNVIMGTPWLNAMQAVPSTYHLGLKFPTPSGVAAIWGCQKQSRLCFLAEHKLRQITASANGKRAKINRSSDKSAPAEDEVKSSINANASDVEARHESEAHATTQPEHPENSIDPATIDTVKADIATSTAE</sequence>
<evidence type="ECO:0000256" key="1">
    <source>
        <dbReference type="SAM" id="MobiDB-lite"/>
    </source>
</evidence>
<name>A0A816SGU7_BRANA</name>
<dbReference type="SUPFAM" id="SSF50630">
    <property type="entry name" value="Acid proteases"/>
    <property type="match status" value="1"/>
</dbReference>
<dbReference type="CDD" id="cd00303">
    <property type="entry name" value="retropepsin_like"/>
    <property type="match status" value="1"/>
</dbReference>
<feature type="compositionally biased region" description="Basic and acidic residues" evidence="1">
    <location>
        <begin position="393"/>
        <end position="406"/>
    </location>
</feature>
<feature type="region of interest" description="Disordered" evidence="1">
    <location>
        <begin position="28"/>
        <end position="61"/>
    </location>
</feature>
<dbReference type="Gene3D" id="2.40.70.10">
    <property type="entry name" value="Acid Proteases"/>
    <property type="match status" value="1"/>
</dbReference>
<evidence type="ECO:0000313" key="2">
    <source>
        <dbReference type="EMBL" id="CAF2086394.1"/>
    </source>
</evidence>
<dbReference type="AlphaFoldDB" id="A0A816SGU7"/>
<feature type="non-terminal residue" evidence="2">
    <location>
        <position position="1"/>
    </location>
</feature>
<accession>A0A816SGU7</accession>
<gene>
    <name evidence="2" type="ORF">DARMORV10_A06P24370.1</name>
</gene>
<dbReference type="EMBL" id="HG994360">
    <property type="protein sequence ID" value="CAF2086394.1"/>
    <property type="molecule type" value="Genomic_DNA"/>
</dbReference>
<feature type="region of interest" description="Disordered" evidence="1">
    <location>
        <begin position="386"/>
        <end position="455"/>
    </location>
</feature>
<reference evidence="2" key="1">
    <citation type="submission" date="2021-01" db="EMBL/GenBank/DDBJ databases">
        <authorList>
            <consortium name="Genoscope - CEA"/>
            <person name="William W."/>
        </authorList>
    </citation>
    <scope>NUCLEOTIDE SEQUENCE</scope>
</reference>
<feature type="compositionally biased region" description="Basic and acidic residues" evidence="1">
    <location>
        <begin position="152"/>
        <end position="170"/>
    </location>
</feature>
<dbReference type="PANTHER" id="PTHR33240:SF8">
    <property type="entry name" value="OS03G0439900 PROTEIN"/>
    <property type="match status" value="1"/>
</dbReference>
<protein>
    <submittedName>
        <fullName evidence="2">(rape) hypothetical protein</fullName>
    </submittedName>
</protein>
<dbReference type="PANTHER" id="PTHR33240">
    <property type="entry name" value="OS08G0508500 PROTEIN"/>
    <property type="match status" value="1"/>
</dbReference>
<dbReference type="Proteomes" id="UP001295469">
    <property type="component" value="Chromosome A06"/>
</dbReference>
<feature type="region of interest" description="Disordered" evidence="1">
    <location>
        <begin position="133"/>
        <end position="170"/>
    </location>
</feature>
<feature type="compositionally biased region" description="Basic and acidic residues" evidence="1">
    <location>
        <begin position="134"/>
        <end position="143"/>
    </location>
</feature>
<dbReference type="InterPro" id="IPR021109">
    <property type="entry name" value="Peptidase_aspartic_dom_sf"/>
</dbReference>